<evidence type="ECO:0000313" key="2">
    <source>
        <dbReference type="Proteomes" id="UP001301132"/>
    </source>
</evidence>
<dbReference type="GO" id="GO:0032259">
    <property type="term" value="P:methylation"/>
    <property type="evidence" value="ECO:0007669"/>
    <property type="project" value="UniProtKB-KW"/>
</dbReference>
<keyword evidence="1" id="KW-0808">Transferase</keyword>
<accession>A0ABT4NYA6</accession>
<dbReference type="Gene3D" id="3.40.50.150">
    <property type="entry name" value="Vaccinia Virus protein VP39"/>
    <property type="match status" value="1"/>
</dbReference>
<feature type="non-terminal residue" evidence="1">
    <location>
        <position position="68"/>
    </location>
</feature>
<dbReference type="InterPro" id="IPR029063">
    <property type="entry name" value="SAM-dependent_MTases_sf"/>
</dbReference>
<organism evidence="1 2">
    <name type="scientific">Streptomyces rubrogriseus</name>
    <dbReference type="NCBI Taxonomy" id="194673"/>
    <lineage>
        <taxon>Bacteria</taxon>
        <taxon>Bacillati</taxon>
        <taxon>Actinomycetota</taxon>
        <taxon>Actinomycetes</taxon>
        <taxon>Kitasatosporales</taxon>
        <taxon>Streptomycetaceae</taxon>
        <taxon>Streptomyces</taxon>
        <taxon>Streptomyces violaceoruber group</taxon>
    </lineage>
</organism>
<dbReference type="GO" id="GO:0008168">
    <property type="term" value="F:methyltransferase activity"/>
    <property type="evidence" value="ECO:0007669"/>
    <property type="project" value="UniProtKB-KW"/>
</dbReference>
<dbReference type="EMBL" id="JAPWHU010000063">
    <property type="protein sequence ID" value="MCZ4634120.1"/>
    <property type="molecule type" value="Genomic_DNA"/>
</dbReference>
<keyword evidence="2" id="KW-1185">Reference proteome</keyword>
<protein>
    <submittedName>
        <fullName evidence="1">SAM-dependent methyltransferase</fullName>
    </submittedName>
</protein>
<proteinExistence type="predicted"/>
<dbReference type="Proteomes" id="UP001301132">
    <property type="component" value="Unassembled WGS sequence"/>
</dbReference>
<dbReference type="SUPFAM" id="SSF53335">
    <property type="entry name" value="S-adenosyl-L-methionine-dependent methyltransferases"/>
    <property type="match status" value="1"/>
</dbReference>
<name>A0ABT4NYA6_9ACTN</name>
<keyword evidence="1" id="KW-0489">Methyltransferase</keyword>
<gene>
    <name evidence="1" type="ORF">O3S69_08645</name>
</gene>
<comment type="caution">
    <text evidence="1">The sequence shown here is derived from an EMBL/GenBank/DDBJ whole genome shotgun (WGS) entry which is preliminary data.</text>
</comment>
<reference evidence="1 2" key="1">
    <citation type="submission" date="2022-12" db="EMBL/GenBank/DDBJ databases">
        <authorList>
            <person name="Abashina T."/>
            <person name="Solyanikova I."/>
            <person name="Delegan Y."/>
        </authorList>
    </citation>
    <scope>NUCLEOTIDE SEQUENCE [LARGE SCALE GENOMIC DNA]</scope>
    <source>
        <strain evidence="1 2">IPS92ro</strain>
    </source>
</reference>
<sequence length="68" mass="7354">MLDYDKEAERYDDSRGGEPRAAAAAEGVLSLVPRQARRLLDVACGTGIVTRRIVVGRDGLRVVGVDLE</sequence>
<evidence type="ECO:0000313" key="1">
    <source>
        <dbReference type="EMBL" id="MCZ4634120.1"/>
    </source>
</evidence>